<evidence type="ECO:0000256" key="1">
    <source>
        <dbReference type="SAM" id="Phobius"/>
    </source>
</evidence>
<dbReference type="OrthoDB" id="1683505at2"/>
<dbReference type="InterPro" id="IPR012495">
    <property type="entry name" value="TadE-like_dom"/>
</dbReference>
<organism evidence="3 4">
    <name type="scientific">Acetoanaerobium noterae</name>
    <dbReference type="NCBI Taxonomy" id="745369"/>
    <lineage>
        <taxon>Bacteria</taxon>
        <taxon>Bacillati</taxon>
        <taxon>Bacillota</taxon>
        <taxon>Clostridia</taxon>
        <taxon>Peptostreptococcales</taxon>
        <taxon>Filifactoraceae</taxon>
        <taxon>Acetoanaerobium</taxon>
    </lineage>
</organism>
<dbReference type="Pfam" id="PF07811">
    <property type="entry name" value="TadE"/>
    <property type="match status" value="1"/>
</dbReference>
<sequence>MKNIFSPIRNSKGQSLVETALVLPLLLLIVFGTIEFGRVFNAYLVVSNASREGARAAAVGKSNSEITTMATDKAAFIGTVSVTISPSDSRPYGSEVTVTVNHTLNLIVPIIRTIIAPSGSLNVSSSTSMRVESE</sequence>
<reference evidence="4" key="1">
    <citation type="submission" date="2017-02" db="EMBL/GenBank/DDBJ databases">
        <authorList>
            <person name="Varghese N."/>
            <person name="Submissions S."/>
        </authorList>
    </citation>
    <scope>NUCLEOTIDE SEQUENCE [LARGE SCALE GENOMIC DNA]</scope>
    <source>
        <strain evidence="4">ATCC 35199</strain>
    </source>
</reference>
<keyword evidence="1" id="KW-0472">Membrane</keyword>
<evidence type="ECO:0000259" key="2">
    <source>
        <dbReference type="Pfam" id="PF07811"/>
    </source>
</evidence>
<feature type="transmembrane region" description="Helical" evidence="1">
    <location>
        <begin position="20"/>
        <end position="46"/>
    </location>
</feature>
<dbReference type="RefSeq" id="WP_079589236.1">
    <property type="nucleotide sequence ID" value="NZ_FUYN01000002.1"/>
</dbReference>
<dbReference type="AlphaFoldDB" id="A0A1T5B0V9"/>
<gene>
    <name evidence="3" type="ORF">SAMN02745120_1348</name>
</gene>
<dbReference type="EMBL" id="FUYN01000002">
    <property type="protein sequence ID" value="SKB40888.1"/>
    <property type="molecule type" value="Genomic_DNA"/>
</dbReference>
<keyword evidence="1" id="KW-0812">Transmembrane</keyword>
<keyword evidence="1" id="KW-1133">Transmembrane helix</keyword>
<name>A0A1T5B0V9_9FIRM</name>
<accession>A0A1T5B0V9</accession>
<protein>
    <submittedName>
        <fullName evidence="3">TadE-like protein</fullName>
    </submittedName>
</protein>
<feature type="domain" description="TadE-like" evidence="2">
    <location>
        <begin position="13"/>
        <end position="55"/>
    </location>
</feature>
<evidence type="ECO:0000313" key="4">
    <source>
        <dbReference type="Proteomes" id="UP000243406"/>
    </source>
</evidence>
<keyword evidence="4" id="KW-1185">Reference proteome</keyword>
<dbReference type="Proteomes" id="UP000243406">
    <property type="component" value="Unassembled WGS sequence"/>
</dbReference>
<proteinExistence type="predicted"/>
<evidence type="ECO:0000313" key="3">
    <source>
        <dbReference type="EMBL" id="SKB40888.1"/>
    </source>
</evidence>